<keyword evidence="2" id="KW-1003">Cell membrane</keyword>
<name>A0A2N3HFC9_9FLAO</name>
<dbReference type="Proteomes" id="UP000233435">
    <property type="component" value="Unassembled WGS sequence"/>
</dbReference>
<sequence length="120" mass="13786">MTRVLLYTDPLSEGYIILITGLLIVFSGLILLTVFFKYGLPIMLYIYKIITKGRDKKVKDISPKVNEKFTGEIAAAISVAIHLYLDEQHDEENAILTIKQARKLYSPWSSKIYSAYRNRL</sequence>
<comment type="subcellular location">
    <subcellularLocation>
        <location evidence="1">Cell membrane</location>
    </subcellularLocation>
</comment>
<dbReference type="GO" id="GO:0036376">
    <property type="term" value="P:sodium ion export across plasma membrane"/>
    <property type="evidence" value="ECO:0007669"/>
    <property type="project" value="InterPro"/>
</dbReference>
<protein>
    <recommendedName>
        <fullName evidence="9">Oxaloacetate decarboxylase, gamma chain</fullName>
    </recommendedName>
</protein>
<reference evidence="7 8" key="1">
    <citation type="submission" date="2017-12" db="EMBL/GenBank/DDBJ databases">
        <title>Confluentibacter flavum sp. nov., isolated from the saline lake.</title>
        <authorList>
            <person name="Yu L."/>
        </authorList>
    </citation>
    <scope>NUCLEOTIDE SEQUENCE [LARGE SCALE GENOMIC DNA]</scope>
    <source>
        <strain evidence="7 8">3B</strain>
    </source>
</reference>
<evidence type="ECO:0000256" key="3">
    <source>
        <dbReference type="ARBA" id="ARBA00022692"/>
    </source>
</evidence>
<evidence type="ECO:0000313" key="8">
    <source>
        <dbReference type="Proteomes" id="UP000233435"/>
    </source>
</evidence>
<evidence type="ECO:0000256" key="5">
    <source>
        <dbReference type="ARBA" id="ARBA00023136"/>
    </source>
</evidence>
<proteinExistence type="predicted"/>
<dbReference type="GO" id="GO:0015081">
    <property type="term" value="F:sodium ion transmembrane transporter activity"/>
    <property type="evidence" value="ECO:0007669"/>
    <property type="project" value="InterPro"/>
</dbReference>
<dbReference type="Pfam" id="PF04277">
    <property type="entry name" value="OAD_gamma"/>
    <property type="match status" value="1"/>
</dbReference>
<dbReference type="RefSeq" id="WP_106661082.1">
    <property type="nucleotide sequence ID" value="NZ_PJEO01000056.1"/>
</dbReference>
<feature type="transmembrane region" description="Helical" evidence="6">
    <location>
        <begin position="15"/>
        <end position="47"/>
    </location>
</feature>
<comment type="caution">
    <text evidence="7">The sequence shown here is derived from an EMBL/GenBank/DDBJ whole genome shotgun (WGS) entry which is preliminary data.</text>
</comment>
<gene>
    <name evidence="7" type="ORF">CSW08_16810</name>
</gene>
<organism evidence="7 8">
    <name type="scientific">Confluentibacter flavum</name>
    <dbReference type="NCBI Taxonomy" id="1909700"/>
    <lineage>
        <taxon>Bacteria</taxon>
        <taxon>Pseudomonadati</taxon>
        <taxon>Bacteroidota</taxon>
        <taxon>Flavobacteriia</taxon>
        <taxon>Flavobacteriales</taxon>
        <taxon>Flavobacteriaceae</taxon>
        <taxon>Confluentibacter</taxon>
    </lineage>
</organism>
<evidence type="ECO:0000256" key="6">
    <source>
        <dbReference type="SAM" id="Phobius"/>
    </source>
</evidence>
<dbReference type="OrthoDB" id="1446022at2"/>
<dbReference type="AlphaFoldDB" id="A0A2N3HFC9"/>
<keyword evidence="3 6" id="KW-0812">Transmembrane</keyword>
<keyword evidence="4 6" id="KW-1133">Transmembrane helix</keyword>
<evidence type="ECO:0000256" key="2">
    <source>
        <dbReference type="ARBA" id="ARBA00022475"/>
    </source>
</evidence>
<keyword evidence="8" id="KW-1185">Reference proteome</keyword>
<keyword evidence="5 6" id="KW-0472">Membrane</keyword>
<evidence type="ECO:0000313" key="7">
    <source>
        <dbReference type="EMBL" id="PKQ43665.1"/>
    </source>
</evidence>
<accession>A0A2N3HFC9</accession>
<evidence type="ECO:0000256" key="1">
    <source>
        <dbReference type="ARBA" id="ARBA00004236"/>
    </source>
</evidence>
<evidence type="ECO:0008006" key="9">
    <source>
        <dbReference type="Google" id="ProtNLM"/>
    </source>
</evidence>
<dbReference type="InterPro" id="IPR005899">
    <property type="entry name" value="Na_pump_deCOase"/>
</dbReference>
<dbReference type="EMBL" id="PJEO01000056">
    <property type="protein sequence ID" value="PKQ43665.1"/>
    <property type="molecule type" value="Genomic_DNA"/>
</dbReference>
<dbReference type="GO" id="GO:0005886">
    <property type="term" value="C:plasma membrane"/>
    <property type="evidence" value="ECO:0007669"/>
    <property type="project" value="UniProtKB-SubCell"/>
</dbReference>
<evidence type="ECO:0000256" key="4">
    <source>
        <dbReference type="ARBA" id="ARBA00022989"/>
    </source>
</evidence>